<organism evidence="1 2">
    <name type="scientific">Hirundo rustica rustica</name>
    <dbReference type="NCBI Taxonomy" id="333673"/>
    <lineage>
        <taxon>Eukaryota</taxon>
        <taxon>Metazoa</taxon>
        <taxon>Chordata</taxon>
        <taxon>Craniata</taxon>
        <taxon>Vertebrata</taxon>
        <taxon>Euteleostomi</taxon>
        <taxon>Archelosauria</taxon>
        <taxon>Archosauria</taxon>
        <taxon>Dinosauria</taxon>
        <taxon>Saurischia</taxon>
        <taxon>Theropoda</taxon>
        <taxon>Coelurosauria</taxon>
        <taxon>Aves</taxon>
        <taxon>Neognathae</taxon>
        <taxon>Neoaves</taxon>
        <taxon>Telluraves</taxon>
        <taxon>Australaves</taxon>
        <taxon>Passeriformes</taxon>
        <taxon>Sylvioidea</taxon>
        <taxon>Hirundinidae</taxon>
        <taxon>Hirundo</taxon>
    </lineage>
</organism>
<proteinExistence type="predicted"/>
<accession>A0A3M0KXD7</accession>
<dbReference type="PANTHER" id="PTHR33332">
    <property type="entry name" value="REVERSE TRANSCRIPTASE DOMAIN-CONTAINING PROTEIN"/>
    <property type="match status" value="1"/>
</dbReference>
<dbReference type="Proteomes" id="UP000269221">
    <property type="component" value="Unassembled WGS sequence"/>
</dbReference>
<dbReference type="STRING" id="333673.A0A3M0KXD7"/>
<dbReference type="OrthoDB" id="416454at2759"/>
<dbReference type="AlphaFoldDB" id="A0A3M0KXD7"/>
<evidence type="ECO:0008006" key="3">
    <source>
        <dbReference type="Google" id="ProtNLM"/>
    </source>
</evidence>
<evidence type="ECO:0000313" key="2">
    <source>
        <dbReference type="Proteomes" id="UP000269221"/>
    </source>
</evidence>
<keyword evidence="2" id="KW-1185">Reference proteome</keyword>
<comment type="caution">
    <text evidence="1">The sequence shown here is derived from an EMBL/GenBank/DDBJ whole genome shotgun (WGS) entry which is preliminary data.</text>
</comment>
<sequence>MTCLQDNYPPGLVGGVREQNGPLIIQEVAVRELLKCLDIHKSMGPDGIHPRVMRELADELAKPFSIIYQQSAHWLGKRQHYDKMTHIVDEGKAVDVFYLYFIKAFDSVSHSILLEILAARGFVQVGGNVDLLKSRNTLNRDLERLDQWAEANCMRLDEGDSQWNTSQLCVQVAKVNGILACINNRVASRTRAVIVPLYSALVRLHLKSCVQFWAPHYKKDIERLEQVQTRATELVVVQNKGPEHKSCEELLRDLRFFSLEKIRLRETLLLSPAT</sequence>
<reference evidence="1 2" key="1">
    <citation type="submission" date="2018-07" db="EMBL/GenBank/DDBJ databases">
        <title>A high quality draft genome assembly of the barn swallow (H. rustica rustica).</title>
        <authorList>
            <person name="Formenti G."/>
            <person name="Chiara M."/>
            <person name="Poveda L."/>
            <person name="Francoijs K.-J."/>
            <person name="Bonisoli-Alquati A."/>
            <person name="Canova L."/>
            <person name="Gianfranceschi L."/>
            <person name="Horner D.S."/>
            <person name="Saino N."/>
        </authorList>
    </citation>
    <scope>NUCLEOTIDE SEQUENCE [LARGE SCALE GENOMIC DNA]</scope>
    <source>
        <strain evidence="1">Chelidonia</strain>
        <tissue evidence="1">Blood</tissue>
    </source>
</reference>
<evidence type="ECO:0000313" key="1">
    <source>
        <dbReference type="EMBL" id="RMC17351.1"/>
    </source>
</evidence>
<name>A0A3M0KXD7_HIRRU</name>
<dbReference type="EMBL" id="QRBI01000099">
    <property type="protein sequence ID" value="RMC17351.1"/>
    <property type="molecule type" value="Genomic_DNA"/>
</dbReference>
<gene>
    <name evidence="1" type="ORF">DUI87_05932</name>
</gene>
<protein>
    <recommendedName>
        <fullName evidence="3">Reverse transcriptase domain-containing protein</fullName>
    </recommendedName>
</protein>